<dbReference type="GO" id="GO:0003700">
    <property type="term" value="F:DNA-binding transcription factor activity"/>
    <property type="evidence" value="ECO:0007669"/>
    <property type="project" value="InterPro"/>
</dbReference>
<dbReference type="GO" id="GO:0032993">
    <property type="term" value="C:protein-DNA complex"/>
    <property type="evidence" value="ECO:0007669"/>
    <property type="project" value="TreeGrafter"/>
</dbReference>
<feature type="domain" description="HTH lysR-type" evidence="6">
    <location>
        <begin position="4"/>
        <end position="61"/>
    </location>
</feature>
<organism evidence="7 8">
    <name type="scientific">Ruegeria pomeroyi (strain ATCC 700808 / DSM 15171 / DSS-3)</name>
    <name type="common">Silicibacter pomeroyi</name>
    <dbReference type="NCBI Taxonomy" id="246200"/>
    <lineage>
        <taxon>Bacteria</taxon>
        <taxon>Pseudomonadati</taxon>
        <taxon>Pseudomonadota</taxon>
        <taxon>Alphaproteobacteria</taxon>
        <taxon>Rhodobacterales</taxon>
        <taxon>Roseobacteraceae</taxon>
        <taxon>Ruegeria</taxon>
    </lineage>
</organism>
<dbReference type="PROSITE" id="PS50931">
    <property type="entry name" value="HTH_LYSR"/>
    <property type="match status" value="1"/>
</dbReference>
<evidence type="ECO:0000313" key="8">
    <source>
        <dbReference type="Proteomes" id="UP000001023"/>
    </source>
</evidence>
<geneLocation type="plasmid" evidence="8">
    <name>megaplasmid Spo</name>
</geneLocation>
<dbReference type="PANTHER" id="PTHR30346">
    <property type="entry name" value="TRANSCRIPTIONAL DUAL REGULATOR HCAR-RELATED"/>
    <property type="match status" value="1"/>
</dbReference>
<dbReference type="GO" id="GO:0003677">
    <property type="term" value="F:DNA binding"/>
    <property type="evidence" value="ECO:0007669"/>
    <property type="project" value="UniProtKB-KW"/>
</dbReference>
<dbReference type="InterPro" id="IPR000847">
    <property type="entry name" value="LysR_HTH_N"/>
</dbReference>
<keyword evidence="3" id="KW-0238">DNA-binding</keyword>
<dbReference type="PRINTS" id="PR00039">
    <property type="entry name" value="HTHLYSR"/>
</dbReference>
<dbReference type="InterPro" id="IPR036388">
    <property type="entry name" value="WH-like_DNA-bd_sf"/>
</dbReference>
<dbReference type="InterPro" id="IPR036390">
    <property type="entry name" value="WH_DNA-bd_sf"/>
</dbReference>
<dbReference type="KEGG" id="sil:SPOA0177"/>
<keyword evidence="2" id="KW-0805">Transcription regulation</keyword>
<keyword evidence="7" id="KW-0614">Plasmid</keyword>
<evidence type="ECO:0000256" key="1">
    <source>
        <dbReference type="ARBA" id="ARBA00009437"/>
    </source>
</evidence>
<dbReference type="SUPFAM" id="SSF46785">
    <property type="entry name" value="Winged helix' DNA-binding domain"/>
    <property type="match status" value="1"/>
</dbReference>
<name>Q5LL50_RUEPO</name>
<reference evidence="7 8" key="2">
    <citation type="journal article" date="2014" name="Stand. Genomic Sci.">
        <title>An updated genome annotation for the model marine bacterium Ruegeria pomeroyi DSS-3.</title>
        <authorList>
            <person name="Rivers A.R."/>
            <person name="Smith C.B."/>
            <person name="Moran M.A."/>
        </authorList>
    </citation>
    <scope>GENOME REANNOTATION</scope>
    <source>
        <strain evidence="8">ATCC 700808 / DSM 15171 / DSS-3</strain>
        <plasmid evidence="8">Plasmid megaplasmid Spo</plasmid>
    </source>
</reference>
<evidence type="ECO:0000259" key="6">
    <source>
        <dbReference type="PROSITE" id="PS50931"/>
    </source>
</evidence>
<dbReference type="Gene3D" id="1.10.10.10">
    <property type="entry name" value="Winged helix-like DNA-binding domain superfamily/Winged helix DNA-binding domain"/>
    <property type="match status" value="1"/>
</dbReference>
<keyword evidence="4" id="KW-0010">Activator</keyword>
<comment type="similarity">
    <text evidence="1">Belongs to the LysR transcriptional regulatory family.</text>
</comment>
<dbReference type="FunFam" id="1.10.10.10:FF:000001">
    <property type="entry name" value="LysR family transcriptional regulator"/>
    <property type="match status" value="1"/>
</dbReference>
<keyword evidence="8" id="KW-1185">Reference proteome</keyword>
<evidence type="ECO:0000256" key="5">
    <source>
        <dbReference type="ARBA" id="ARBA00023163"/>
    </source>
</evidence>
<dbReference type="HOGENOM" id="CLU_039613_6_4_5"/>
<evidence type="ECO:0000256" key="4">
    <source>
        <dbReference type="ARBA" id="ARBA00023159"/>
    </source>
</evidence>
<gene>
    <name evidence="7" type="ordered locus">SPOA0177</name>
</gene>
<protein>
    <submittedName>
        <fullName evidence="7">Hydrogen peroxide-inducible genes activator, putative</fullName>
    </submittedName>
</protein>
<proteinExistence type="inferred from homology"/>
<evidence type="ECO:0000256" key="3">
    <source>
        <dbReference type="ARBA" id="ARBA00023125"/>
    </source>
</evidence>
<dbReference type="InterPro" id="IPR005119">
    <property type="entry name" value="LysR_subst-bd"/>
</dbReference>
<accession>Q5LL50</accession>
<dbReference type="Pfam" id="PF03466">
    <property type="entry name" value="LysR_substrate"/>
    <property type="match status" value="1"/>
</dbReference>
<dbReference type="Pfam" id="PF00126">
    <property type="entry name" value="HTH_1"/>
    <property type="match status" value="1"/>
</dbReference>
<evidence type="ECO:0000256" key="2">
    <source>
        <dbReference type="ARBA" id="ARBA00023015"/>
    </source>
</evidence>
<dbReference type="EMBL" id="CP000032">
    <property type="protein sequence ID" value="AAV97313.1"/>
    <property type="molecule type" value="Genomic_DNA"/>
</dbReference>
<dbReference type="PANTHER" id="PTHR30346:SF26">
    <property type="entry name" value="HYDROGEN PEROXIDE-INDUCIBLE GENES ACTIVATOR"/>
    <property type="match status" value="1"/>
</dbReference>
<dbReference type="Gene3D" id="3.40.190.290">
    <property type="match status" value="1"/>
</dbReference>
<dbReference type="Proteomes" id="UP000001023">
    <property type="component" value="Plasmid megaplasmid"/>
</dbReference>
<evidence type="ECO:0000313" key="7">
    <source>
        <dbReference type="EMBL" id="AAV97313.1"/>
    </source>
</evidence>
<dbReference type="AlphaFoldDB" id="Q5LL50"/>
<dbReference type="PaxDb" id="246200-SPOA0177"/>
<dbReference type="SUPFAM" id="SSF53850">
    <property type="entry name" value="Periplasmic binding protein-like II"/>
    <property type="match status" value="1"/>
</dbReference>
<dbReference type="eggNOG" id="COG0583">
    <property type="taxonomic scope" value="Bacteria"/>
</dbReference>
<keyword evidence="5" id="KW-0804">Transcription</keyword>
<reference evidence="7 8" key="1">
    <citation type="journal article" date="2004" name="Nature">
        <title>Genome sequence of Silicibacter pomeroyi reveals adaptations to the marine environment.</title>
        <authorList>
            <person name="Moran M.A."/>
            <person name="Buchan A."/>
            <person name="Gonzalez J.M."/>
            <person name="Heidelberg J.F."/>
            <person name="Whitman W.B."/>
            <person name="Kiene R.P."/>
            <person name="Henriksen J.R."/>
            <person name="King G.M."/>
            <person name="Belas R."/>
            <person name="Fuqua C."/>
            <person name="Brinkac L."/>
            <person name="Lewis M."/>
            <person name="Johri S."/>
            <person name="Weaver B."/>
            <person name="Pai G."/>
            <person name="Eisen J.A."/>
            <person name="Rahe E."/>
            <person name="Sheldon W.M."/>
            <person name="Ye W."/>
            <person name="Miller T.R."/>
            <person name="Carlton J."/>
            <person name="Rasko D.A."/>
            <person name="Paulsen I.T."/>
            <person name="Ren Q."/>
            <person name="Daugherty S.C."/>
            <person name="Deboy R.T."/>
            <person name="Dodson R.J."/>
            <person name="Durkin A.S."/>
            <person name="Madupu R."/>
            <person name="Nelson W.C."/>
            <person name="Sullivan S.A."/>
            <person name="Rosovitz M.J."/>
            <person name="Haft D.H."/>
            <person name="Selengut J."/>
            <person name="Ward N."/>
        </authorList>
    </citation>
    <scope>NUCLEOTIDE SEQUENCE [LARGE SCALE GENOMIC DNA]</scope>
    <source>
        <strain evidence="8">ATCC 700808 / DSM 15171 / DSS-3</strain>
        <plasmid evidence="8">Plasmid megaplasmid Spo</plasmid>
    </source>
</reference>
<sequence>MSGLSLRDLEYIQSIAQEGHFGAAAVGCGVSQPAISQQVLKLEARLGFAIFERQGKHVSLTPSGAQFLRKAEVVLAGARELLDMSVGLSDNLEGELRVGVISTLGPYLLPLVLGSIKSRYPQIRLRLSEEPTTVLEQMLADRELDAILIATEPKHQHLETAGLFFEPFALACPADHGRTPGQPVAWADVRGAELVLLSEEHCLRDQTMAQQRSAGQIPGKIRRISRVSNG</sequence>